<gene>
    <name evidence="9" type="ORF">H9810_06010</name>
</gene>
<dbReference type="GO" id="GO:0005886">
    <property type="term" value="C:plasma membrane"/>
    <property type="evidence" value="ECO:0007669"/>
    <property type="project" value="UniProtKB-SubCell"/>
</dbReference>
<dbReference type="InterPro" id="IPR024194">
    <property type="entry name" value="Ac/AlaTfrase_AlgI/DltB"/>
</dbReference>
<dbReference type="Proteomes" id="UP000824031">
    <property type="component" value="Unassembled WGS sequence"/>
</dbReference>
<dbReference type="AlphaFoldDB" id="A0A9D2F2D8"/>
<dbReference type="Pfam" id="PF03062">
    <property type="entry name" value="MBOAT"/>
    <property type="match status" value="1"/>
</dbReference>
<keyword evidence="7" id="KW-0012">Acyltransferase</keyword>
<dbReference type="InterPro" id="IPR004299">
    <property type="entry name" value="MBOAT_fam"/>
</dbReference>
<proteinExistence type="inferred from homology"/>
<keyword evidence="4 8" id="KW-0812">Transmembrane</keyword>
<evidence type="ECO:0000256" key="3">
    <source>
        <dbReference type="ARBA" id="ARBA00022475"/>
    </source>
</evidence>
<comment type="caution">
    <text evidence="9">The sequence shown here is derived from an EMBL/GenBank/DDBJ whole genome shotgun (WGS) entry which is preliminary data.</text>
</comment>
<sequence length="469" mass="51202">MAFSSVQFLFVFLPLAMAVYYLLPKVLRNAVLCGFSLLFFAWSGLRGAALLVGLAALTWLGGLALARVPHKKLLLALLVAANLGVLGLFKYAGFAAQTVNALVPGLLPVLSPALPLGISFYVFTAISYCADVAAGRVQPARNPLRFFVFLAFFGHGPSGPIVRYAQQEPQLDARSQARRLTADRFCYGIKRFVFGLAKKAVIADQLALICQRVTSVPADTLPAPILVLGYTAYMMQLYFDFSGYSDMAIGIGTFFGLELPENFNYPYLAQSVGEYWRRWHISLSSWFRDYLYIPLGGSRCGTARTCLNLLIVFALTGLWHGAAWQYVVFGLLHGALLCLERLGLRSLLEKAPAALRHLYTVAALWLTLIIFGAPGLDQGLAALHGIFTWQQGAPGYTLAAFADTKLLLILLAAVLLCGPLQAALPRLKRALYDRTTPGPAMTAGLLVLLFLGLMRVTAGTYSAFIYFQF</sequence>
<feature type="transmembrane region" description="Helical" evidence="8">
    <location>
        <begin position="309"/>
        <end position="337"/>
    </location>
</feature>
<dbReference type="EMBL" id="DXBO01000090">
    <property type="protein sequence ID" value="HIZ48254.1"/>
    <property type="molecule type" value="Genomic_DNA"/>
</dbReference>
<dbReference type="GO" id="GO:0042121">
    <property type="term" value="P:alginic acid biosynthetic process"/>
    <property type="evidence" value="ECO:0007669"/>
    <property type="project" value="InterPro"/>
</dbReference>
<organism evidence="9 10">
    <name type="scientific">Candidatus Gemmiger excrementavium</name>
    <dbReference type="NCBI Taxonomy" id="2838608"/>
    <lineage>
        <taxon>Bacteria</taxon>
        <taxon>Bacillati</taxon>
        <taxon>Bacillota</taxon>
        <taxon>Clostridia</taxon>
        <taxon>Eubacteriales</taxon>
        <taxon>Gemmiger</taxon>
    </lineage>
</organism>
<dbReference type="PIRSF" id="PIRSF500217">
    <property type="entry name" value="AlgI"/>
    <property type="match status" value="1"/>
</dbReference>
<keyword evidence="5 8" id="KW-1133">Transmembrane helix</keyword>
<comment type="similarity">
    <text evidence="2 7">Belongs to the membrane-bound acyltransferase family.</text>
</comment>
<evidence type="ECO:0000313" key="9">
    <source>
        <dbReference type="EMBL" id="HIZ48254.1"/>
    </source>
</evidence>
<dbReference type="PANTHER" id="PTHR13285:SF18">
    <property type="entry name" value="PROTEIN-CYSTEINE N-PALMITOYLTRANSFERASE RASP"/>
    <property type="match status" value="1"/>
</dbReference>
<feature type="transmembrane region" description="Helical" evidence="8">
    <location>
        <begin position="406"/>
        <end position="424"/>
    </location>
</feature>
<feature type="transmembrane region" description="Helical" evidence="8">
    <location>
        <begin position="445"/>
        <end position="467"/>
    </location>
</feature>
<keyword evidence="7" id="KW-0808">Transferase</keyword>
<feature type="transmembrane region" description="Helical" evidence="8">
    <location>
        <begin position="358"/>
        <end position="376"/>
    </location>
</feature>
<keyword evidence="3 7" id="KW-1003">Cell membrane</keyword>
<evidence type="ECO:0000256" key="2">
    <source>
        <dbReference type="ARBA" id="ARBA00010323"/>
    </source>
</evidence>
<dbReference type="PANTHER" id="PTHR13285">
    <property type="entry name" value="ACYLTRANSFERASE"/>
    <property type="match status" value="1"/>
</dbReference>
<reference evidence="9" key="2">
    <citation type="submission" date="2021-04" db="EMBL/GenBank/DDBJ databases">
        <authorList>
            <person name="Gilroy R."/>
        </authorList>
    </citation>
    <scope>NUCLEOTIDE SEQUENCE</scope>
    <source>
        <strain evidence="9">3436</strain>
    </source>
</reference>
<feature type="transmembrane region" description="Helical" evidence="8">
    <location>
        <begin position="73"/>
        <end position="93"/>
    </location>
</feature>
<reference evidence="9" key="1">
    <citation type="journal article" date="2021" name="PeerJ">
        <title>Extensive microbial diversity within the chicken gut microbiome revealed by metagenomics and culture.</title>
        <authorList>
            <person name="Gilroy R."/>
            <person name="Ravi A."/>
            <person name="Getino M."/>
            <person name="Pursley I."/>
            <person name="Horton D.L."/>
            <person name="Alikhan N.F."/>
            <person name="Baker D."/>
            <person name="Gharbi K."/>
            <person name="Hall N."/>
            <person name="Watson M."/>
            <person name="Adriaenssens E.M."/>
            <person name="Foster-Nyarko E."/>
            <person name="Jarju S."/>
            <person name="Secka A."/>
            <person name="Antonio M."/>
            <person name="Oren A."/>
            <person name="Chaudhuri R.R."/>
            <person name="La Ragione R."/>
            <person name="Hildebrand F."/>
            <person name="Pallen M.J."/>
        </authorList>
    </citation>
    <scope>NUCLEOTIDE SEQUENCE</scope>
    <source>
        <strain evidence="9">3436</strain>
    </source>
</reference>
<feature type="transmembrane region" description="Helical" evidence="8">
    <location>
        <begin position="113"/>
        <end position="134"/>
    </location>
</feature>
<dbReference type="PIRSF" id="PIRSF016636">
    <property type="entry name" value="AlgI_DltB"/>
    <property type="match status" value="1"/>
</dbReference>
<evidence type="ECO:0000256" key="6">
    <source>
        <dbReference type="ARBA" id="ARBA00023136"/>
    </source>
</evidence>
<dbReference type="InterPro" id="IPR051085">
    <property type="entry name" value="MB_O-acyltransferase"/>
</dbReference>
<evidence type="ECO:0000256" key="1">
    <source>
        <dbReference type="ARBA" id="ARBA00004651"/>
    </source>
</evidence>
<name>A0A9D2F2D8_9FIRM</name>
<dbReference type="InterPro" id="IPR028362">
    <property type="entry name" value="AlgI"/>
</dbReference>
<evidence type="ECO:0000256" key="4">
    <source>
        <dbReference type="ARBA" id="ARBA00022692"/>
    </source>
</evidence>
<evidence type="ECO:0000313" key="10">
    <source>
        <dbReference type="Proteomes" id="UP000824031"/>
    </source>
</evidence>
<feature type="transmembrane region" description="Helical" evidence="8">
    <location>
        <begin position="34"/>
        <end position="61"/>
    </location>
</feature>
<evidence type="ECO:0000256" key="8">
    <source>
        <dbReference type="SAM" id="Phobius"/>
    </source>
</evidence>
<evidence type="ECO:0000256" key="7">
    <source>
        <dbReference type="PIRNR" id="PIRNR016636"/>
    </source>
</evidence>
<protein>
    <submittedName>
        <fullName evidence="9">MBOAT family protein</fullName>
    </submittedName>
</protein>
<dbReference type="GO" id="GO:0016746">
    <property type="term" value="F:acyltransferase activity"/>
    <property type="evidence" value="ECO:0007669"/>
    <property type="project" value="UniProtKB-KW"/>
</dbReference>
<accession>A0A9D2F2D8</accession>
<keyword evidence="6 7" id="KW-0472">Membrane</keyword>
<evidence type="ECO:0000256" key="5">
    <source>
        <dbReference type="ARBA" id="ARBA00022989"/>
    </source>
</evidence>
<comment type="subcellular location">
    <subcellularLocation>
        <location evidence="1">Cell membrane</location>
        <topology evidence="1">Multi-pass membrane protein</topology>
    </subcellularLocation>
</comment>